<dbReference type="OMA" id="PLAMSEK"/>
<evidence type="ECO:0000256" key="3">
    <source>
        <dbReference type="ARBA" id="ARBA00023134"/>
    </source>
</evidence>
<evidence type="ECO:0000256" key="2">
    <source>
        <dbReference type="ARBA" id="ARBA00022741"/>
    </source>
</evidence>
<keyword evidence="1" id="KW-0150">Chloroplast</keyword>
<accession>A0A8T2QIE6</accession>
<dbReference type="EMBL" id="CM035439">
    <property type="protein sequence ID" value="KAH7283922.1"/>
    <property type="molecule type" value="Genomic_DNA"/>
</dbReference>
<dbReference type="PROSITE" id="PS51419">
    <property type="entry name" value="RAB"/>
    <property type="match status" value="1"/>
</dbReference>
<comment type="caution">
    <text evidence="4">The sequence shown here is derived from an EMBL/GenBank/DDBJ whole genome shotgun (WGS) entry which is preliminary data.</text>
</comment>
<gene>
    <name evidence="4" type="ORF">KP509_34G031200</name>
</gene>
<keyword evidence="5" id="KW-1185">Reference proteome</keyword>
<protein>
    <submittedName>
        <fullName evidence="4">Uncharacterized protein</fullName>
    </submittedName>
</protein>
<dbReference type="InterPro" id="IPR027417">
    <property type="entry name" value="P-loop_NTPase"/>
</dbReference>
<dbReference type="Proteomes" id="UP000825935">
    <property type="component" value="Chromosome 34"/>
</dbReference>
<name>A0A8T2QIE6_CERRI</name>
<keyword evidence="1" id="KW-0934">Plastid</keyword>
<proteinExistence type="predicted"/>
<evidence type="ECO:0000313" key="4">
    <source>
        <dbReference type="EMBL" id="KAH7283922.1"/>
    </source>
</evidence>
<dbReference type="Pfam" id="PF08477">
    <property type="entry name" value="Roc"/>
    <property type="match status" value="1"/>
</dbReference>
<dbReference type="PRINTS" id="PR00449">
    <property type="entry name" value="RASTRNSFRMNG"/>
</dbReference>
<evidence type="ECO:0000256" key="1">
    <source>
        <dbReference type="ARBA" id="ARBA00022528"/>
    </source>
</evidence>
<sequence>MIPRVDKKHDGLDARNAPSDQVRVLVVGDSGVGKTSLVHYIVHGKPIIKPRQTVGCSVEVKHLTCAGSSGGSSSALMGMERDFFVEIWDLSGHERYKDCWSLFYSQINGVIFVHDLSQRKTKTNLKKWAAELAARGTFSTPMATFNVAGIPVPYLVVGNKVDIATKNTGSSGNLVDVARQWVEKQGFLSSGDELPLIESFPGSGLNASCIEGRLDMDKVKWFFQELIRRRYFGEDNVKPALPSWTSPSRSLSPYHSRGASLHDDDFDDSYQSVNGQTARYSPVPQGAYSAPQFSYPQQPSGTGEVHLTVRTGTANKFGSSSWLSDMDLRL</sequence>
<dbReference type="SMART" id="SM00175">
    <property type="entry name" value="RAB"/>
    <property type="match status" value="1"/>
</dbReference>
<dbReference type="AlphaFoldDB" id="A0A8T2QIE6"/>
<evidence type="ECO:0000313" key="5">
    <source>
        <dbReference type="Proteomes" id="UP000825935"/>
    </source>
</evidence>
<organism evidence="4 5">
    <name type="scientific">Ceratopteris richardii</name>
    <name type="common">Triangle waterfern</name>
    <dbReference type="NCBI Taxonomy" id="49495"/>
    <lineage>
        <taxon>Eukaryota</taxon>
        <taxon>Viridiplantae</taxon>
        <taxon>Streptophyta</taxon>
        <taxon>Embryophyta</taxon>
        <taxon>Tracheophyta</taxon>
        <taxon>Polypodiopsida</taxon>
        <taxon>Polypodiidae</taxon>
        <taxon>Polypodiales</taxon>
        <taxon>Pteridineae</taxon>
        <taxon>Pteridaceae</taxon>
        <taxon>Parkerioideae</taxon>
        <taxon>Ceratopteris</taxon>
    </lineage>
</organism>
<dbReference type="PANTHER" id="PTHR24073">
    <property type="entry name" value="DRAB5-RELATED"/>
    <property type="match status" value="1"/>
</dbReference>
<keyword evidence="3" id="KW-0342">GTP-binding</keyword>
<dbReference type="SUPFAM" id="SSF52540">
    <property type="entry name" value="P-loop containing nucleoside triphosphate hydrolases"/>
    <property type="match status" value="1"/>
</dbReference>
<dbReference type="GO" id="GO:0005525">
    <property type="term" value="F:GTP binding"/>
    <property type="evidence" value="ECO:0007669"/>
    <property type="project" value="UniProtKB-KW"/>
</dbReference>
<dbReference type="OrthoDB" id="5914890at2759"/>
<reference evidence="4" key="1">
    <citation type="submission" date="2021-08" db="EMBL/GenBank/DDBJ databases">
        <title>WGS assembly of Ceratopteris richardii.</title>
        <authorList>
            <person name="Marchant D.B."/>
            <person name="Chen G."/>
            <person name="Jenkins J."/>
            <person name="Shu S."/>
            <person name="Leebens-Mack J."/>
            <person name="Grimwood J."/>
            <person name="Schmutz J."/>
            <person name="Soltis P."/>
            <person name="Soltis D."/>
            <person name="Chen Z.-H."/>
        </authorList>
    </citation>
    <scope>NUCLEOTIDE SEQUENCE</scope>
    <source>
        <strain evidence="4">Whitten #5841</strain>
        <tissue evidence="4">Leaf</tissue>
    </source>
</reference>
<dbReference type="Gene3D" id="3.40.50.300">
    <property type="entry name" value="P-loop containing nucleotide triphosphate hydrolases"/>
    <property type="match status" value="1"/>
</dbReference>
<keyword evidence="2" id="KW-0547">Nucleotide-binding</keyword>